<gene>
    <name evidence="2" type="ORF">R5R35_006869</name>
</gene>
<comment type="caution">
    <text evidence="2">The sequence shown here is derived from an EMBL/GenBank/DDBJ whole genome shotgun (WGS) entry which is preliminary data.</text>
</comment>
<evidence type="ECO:0000313" key="3">
    <source>
        <dbReference type="Proteomes" id="UP001378592"/>
    </source>
</evidence>
<evidence type="ECO:0000256" key="1">
    <source>
        <dbReference type="SAM" id="MobiDB-lite"/>
    </source>
</evidence>
<protein>
    <submittedName>
        <fullName evidence="2">Uncharacterized protein</fullName>
    </submittedName>
</protein>
<feature type="compositionally biased region" description="Low complexity" evidence="1">
    <location>
        <begin position="49"/>
        <end position="64"/>
    </location>
</feature>
<feature type="region of interest" description="Disordered" evidence="1">
    <location>
        <begin position="1"/>
        <end position="83"/>
    </location>
</feature>
<name>A0AAN9VL10_9ORTH</name>
<organism evidence="2 3">
    <name type="scientific">Gryllus longicercus</name>
    <dbReference type="NCBI Taxonomy" id="2509291"/>
    <lineage>
        <taxon>Eukaryota</taxon>
        <taxon>Metazoa</taxon>
        <taxon>Ecdysozoa</taxon>
        <taxon>Arthropoda</taxon>
        <taxon>Hexapoda</taxon>
        <taxon>Insecta</taxon>
        <taxon>Pterygota</taxon>
        <taxon>Neoptera</taxon>
        <taxon>Polyneoptera</taxon>
        <taxon>Orthoptera</taxon>
        <taxon>Ensifera</taxon>
        <taxon>Gryllidea</taxon>
        <taxon>Grylloidea</taxon>
        <taxon>Gryllidae</taxon>
        <taxon>Gryllinae</taxon>
        <taxon>Gryllus</taxon>
    </lineage>
</organism>
<dbReference type="Proteomes" id="UP001378592">
    <property type="component" value="Unassembled WGS sequence"/>
</dbReference>
<dbReference type="AlphaFoldDB" id="A0AAN9VL10"/>
<proteinExistence type="predicted"/>
<keyword evidence="3" id="KW-1185">Reference proteome</keyword>
<sequence>MGVGRGQICSWRLRGREAGNKPRPAPRPAAPLHGTGATHAEPSRGPGLRVSPRRSPSACRAAASLAGTPLSSGTVRGVTPRKRTCSSSQRLKCYHTESLNVLRI</sequence>
<evidence type="ECO:0000313" key="2">
    <source>
        <dbReference type="EMBL" id="KAK7867004.1"/>
    </source>
</evidence>
<dbReference type="EMBL" id="JAZDUA010000129">
    <property type="protein sequence ID" value="KAK7867004.1"/>
    <property type="molecule type" value="Genomic_DNA"/>
</dbReference>
<accession>A0AAN9VL10</accession>
<reference evidence="2 3" key="1">
    <citation type="submission" date="2024-03" db="EMBL/GenBank/DDBJ databases">
        <title>The genome assembly and annotation of the cricket Gryllus longicercus Weissman &amp; Gray.</title>
        <authorList>
            <person name="Szrajer S."/>
            <person name="Gray D."/>
            <person name="Ylla G."/>
        </authorList>
    </citation>
    <scope>NUCLEOTIDE SEQUENCE [LARGE SCALE GENOMIC DNA]</scope>
    <source>
        <strain evidence="2">DAG 2021-001</strain>
        <tissue evidence="2">Whole body minus gut</tissue>
    </source>
</reference>